<proteinExistence type="predicted"/>
<protein>
    <recommendedName>
        <fullName evidence="2">Phage integrase central domain-containing protein</fullName>
    </recommendedName>
</protein>
<dbReference type="InterPro" id="IPR053876">
    <property type="entry name" value="Phage_int_M"/>
</dbReference>
<dbReference type="AlphaFoldDB" id="A0AAN1MP95"/>
<evidence type="ECO:0000259" key="2">
    <source>
        <dbReference type="Pfam" id="PF22022"/>
    </source>
</evidence>
<evidence type="ECO:0000256" key="1">
    <source>
        <dbReference type="ARBA" id="ARBA00023125"/>
    </source>
</evidence>
<dbReference type="SUPFAM" id="SSF56349">
    <property type="entry name" value="DNA breaking-rejoining enzymes"/>
    <property type="match status" value="1"/>
</dbReference>
<reference evidence="3 4" key="1">
    <citation type="submission" date="2018-01" db="EMBL/GenBank/DDBJ databases">
        <title>Species boundaries and ecological features among Paraburkholderia terrae DSMZ17804T, P. hospita DSMZ17164T and P. caribensis DSMZ13236T.</title>
        <authorList>
            <person name="Pratama A.A."/>
        </authorList>
    </citation>
    <scope>NUCLEOTIDE SEQUENCE [LARGE SCALE GENOMIC DNA]</scope>
    <source>
        <strain evidence="3 4">DSM 17164</strain>
    </source>
</reference>
<evidence type="ECO:0000313" key="4">
    <source>
        <dbReference type="Proteomes" id="UP000236649"/>
    </source>
</evidence>
<gene>
    <name evidence="3" type="ORF">C2L64_40360</name>
</gene>
<dbReference type="Gene3D" id="1.10.150.130">
    <property type="match status" value="1"/>
</dbReference>
<dbReference type="EMBL" id="CP026107">
    <property type="protein sequence ID" value="AUT74500.1"/>
    <property type="molecule type" value="Genomic_DNA"/>
</dbReference>
<evidence type="ECO:0000313" key="3">
    <source>
        <dbReference type="EMBL" id="AUT74500.1"/>
    </source>
</evidence>
<dbReference type="RefSeq" id="WP_039900092.1">
    <property type="nucleotide sequence ID" value="NZ_NFVD01000371.1"/>
</dbReference>
<accession>A0AAN1MP95</accession>
<dbReference type="InterPro" id="IPR010998">
    <property type="entry name" value="Integrase_recombinase_N"/>
</dbReference>
<dbReference type="KEGG" id="phs:C2L64_40360"/>
<feature type="domain" description="Phage integrase central" evidence="2">
    <location>
        <begin position="57"/>
        <end position="147"/>
    </location>
</feature>
<organism evidence="3 4">
    <name type="scientific">Paraburkholderia hospita</name>
    <dbReference type="NCBI Taxonomy" id="169430"/>
    <lineage>
        <taxon>Bacteria</taxon>
        <taxon>Pseudomonadati</taxon>
        <taxon>Pseudomonadota</taxon>
        <taxon>Betaproteobacteria</taxon>
        <taxon>Burkholderiales</taxon>
        <taxon>Burkholderiaceae</taxon>
        <taxon>Paraburkholderia</taxon>
    </lineage>
</organism>
<dbReference type="InterPro" id="IPR011010">
    <property type="entry name" value="DNA_brk_join_enz"/>
</dbReference>
<name>A0AAN1MP95_9BURK</name>
<dbReference type="Proteomes" id="UP000236649">
    <property type="component" value="Chromosome 3"/>
</dbReference>
<keyword evidence="1" id="KW-0238">DNA-binding</keyword>
<dbReference type="Pfam" id="PF22022">
    <property type="entry name" value="Phage_int_M"/>
    <property type="match status" value="1"/>
</dbReference>
<sequence>MAARPRFRNPITKKTMSIGYAPIEQAIFEVLEANAKAKEIVPTKRLVERMEIGEETVADLLLKMPNTDVKPATIAARRHQDKVIRETLGQVKCSTLTTKHVADMLEAIEARGKMQWSVNVRSRMKAVCRRGMALGWMGRNPAEATDKAKVMVKRKRMTLEVFKATLAKAPEVAPWLENAMLLALVSGQELSTVRR</sequence>
<dbReference type="GO" id="GO:0003677">
    <property type="term" value="F:DNA binding"/>
    <property type="evidence" value="ECO:0007669"/>
    <property type="project" value="UniProtKB-KW"/>
</dbReference>